<dbReference type="PROSITE" id="PS50011">
    <property type="entry name" value="PROTEIN_KINASE_DOM"/>
    <property type="match status" value="1"/>
</dbReference>
<organism evidence="5 6">
    <name type="scientific">Pocillopora meandrina</name>
    <dbReference type="NCBI Taxonomy" id="46732"/>
    <lineage>
        <taxon>Eukaryota</taxon>
        <taxon>Metazoa</taxon>
        <taxon>Cnidaria</taxon>
        <taxon>Anthozoa</taxon>
        <taxon>Hexacorallia</taxon>
        <taxon>Scleractinia</taxon>
        <taxon>Astrocoeniina</taxon>
        <taxon>Pocilloporidae</taxon>
        <taxon>Pocillopora</taxon>
    </lineage>
</organism>
<dbReference type="Proteomes" id="UP001159428">
    <property type="component" value="Unassembled WGS sequence"/>
</dbReference>
<dbReference type="Gene3D" id="3.30.200.20">
    <property type="entry name" value="Phosphorylase Kinase, domain 1"/>
    <property type="match status" value="1"/>
</dbReference>
<evidence type="ECO:0000259" key="4">
    <source>
        <dbReference type="PROSITE" id="PS50011"/>
    </source>
</evidence>
<dbReference type="EMBL" id="CALNXJ010000014">
    <property type="protein sequence ID" value="CAH3114414.1"/>
    <property type="molecule type" value="Genomic_DNA"/>
</dbReference>
<sequence length="589" mass="66342">MHNLFTGTAKHIMKNVWLDLEKSLLDKNNLQQIQEKMDKLKVPASVGRMPKKIQNSYGGFTADQWKSFTVLFSIHALWNALPSSDMEMWHNFVMACSCLCSTVLTETKALLAHSYLLKFCQGSLQEQCLTEKDQVSGEIIQAYVLSTGHVQTGGEFESSFYLYTCCGQYSRDTIDVDVLPHLKKSYATFLDGLDETSVTTHIECYACCKFNGDLFGSIKSRGDRSAFVLARWCKLGGTIDTSGADLRPGVIDYFMKQNVQVNGHYVTSVLASVRWFQAHPSRYSLSAPVEVWCKDLFEPEGESTFIPIQRISGKFIPAIDILQDEHVLVVCPLTRKLQYLMRTHCDKIGRLISKKFDVDEHIKNISSYRLSFFEKLVICRGLKFSLPQKVSPNGLSPVIAKATCESIVEIDCALLEPPKDESGMEVKVHLGSGVFGCCNKMFYRGNPVAVKTFYSATAEEVKQEARVISNFKHANFPLLIGMCTLSRPYHLVSSFYHVLDKPYTLSLALKSRSLNLSQVIWLTLINQLAQAISYLHKQGFLHRDIKADNVLISHVNNKYRAILIDFGKCVALTAVGSLVKHFTPEERKL</sequence>
<reference evidence="5 6" key="1">
    <citation type="submission" date="2022-05" db="EMBL/GenBank/DDBJ databases">
        <authorList>
            <consortium name="Genoscope - CEA"/>
            <person name="William W."/>
        </authorList>
    </citation>
    <scope>NUCLEOTIDE SEQUENCE [LARGE SCALE GENOMIC DNA]</scope>
</reference>
<dbReference type="GO" id="GO:0005524">
    <property type="term" value="F:ATP binding"/>
    <property type="evidence" value="ECO:0007669"/>
    <property type="project" value="UniProtKB-UniRule"/>
</dbReference>
<name>A0AAU9WH46_9CNID</name>
<keyword evidence="1 3" id="KW-0547">Nucleotide-binding</keyword>
<dbReference type="InterPro" id="IPR017441">
    <property type="entry name" value="Protein_kinase_ATP_BS"/>
</dbReference>
<feature type="domain" description="Protein kinase" evidence="4">
    <location>
        <begin position="424"/>
        <end position="589"/>
    </location>
</feature>
<dbReference type="InterPro" id="IPR000719">
    <property type="entry name" value="Prot_kinase_dom"/>
</dbReference>
<gene>
    <name evidence="5" type="ORF">PMEA_00005438</name>
</gene>
<dbReference type="PANTHER" id="PTHR46579">
    <property type="entry name" value="F5/8 TYPE C DOMAIN-CONTAINING PROTEIN-RELATED"/>
    <property type="match status" value="1"/>
</dbReference>
<dbReference type="PROSITE" id="PS00108">
    <property type="entry name" value="PROTEIN_KINASE_ST"/>
    <property type="match status" value="1"/>
</dbReference>
<dbReference type="PROSITE" id="PS00107">
    <property type="entry name" value="PROTEIN_KINASE_ATP"/>
    <property type="match status" value="1"/>
</dbReference>
<evidence type="ECO:0000313" key="6">
    <source>
        <dbReference type="Proteomes" id="UP001159428"/>
    </source>
</evidence>
<proteinExistence type="predicted"/>
<accession>A0AAU9WH46</accession>
<dbReference type="InterPro" id="IPR011009">
    <property type="entry name" value="Kinase-like_dom_sf"/>
</dbReference>
<evidence type="ECO:0000256" key="1">
    <source>
        <dbReference type="ARBA" id="ARBA00022741"/>
    </source>
</evidence>
<keyword evidence="2 3" id="KW-0067">ATP-binding</keyword>
<dbReference type="SUPFAM" id="SSF56112">
    <property type="entry name" value="Protein kinase-like (PK-like)"/>
    <property type="match status" value="1"/>
</dbReference>
<evidence type="ECO:0000313" key="5">
    <source>
        <dbReference type="EMBL" id="CAH3114414.1"/>
    </source>
</evidence>
<protein>
    <recommendedName>
        <fullName evidence="4">Protein kinase domain-containing protein</fullName>
    </recommendedName>
</protein>
<dbReference type="GO" id="GO:0004672">
    <property type="term" value="F:protein kinase activity"/>
    <property type="evidence" value="ECO:0007669"/>
    <property type="project" value="InterPro"/>
</dbReference>
<dbReference type="SMART" id="SM00220">
    <property type="entry name" value="S_TKc"/>
    <property type="match status" value="1"/>
</dbReference>
<dbReference type="Gene3D" id="1.10.510.10">
    <property type="entry name" value="Transferase(Phosphotransferase) domain 1"/>
    <property type="match status" value="1"/>
</dbReference>
<dbReference type="AlphaFoldDB" id="A0AAU9WH46"/>
<keyword evidence="6" id="KW-1185">Reference proteome</keyword>
<dbReference type="PANTHER" id="PTHR46579:SF2">
    <property type="entry name" value="C2H2-TYPE DOMAIN-CONTAINING PROTEIN"/>
    <property type="match status" value="1"/>
</dbReference>
<comment type="caution">
    <text evidence="5">The sequence shown here is derived from an EMBL/GenBank/DDBJ whole genome shotgun (WGS) entry which is preliminary data.</text>
</comment>
<evidence type="ECO:0000256" key="3">
    <source>
        <dbReference type="PROSITE-ProRule" id="PRU10141"/>
    </source>
</evidence>
<evidence type="ECO:0000256" key="2">
    <source>
        <dbReference type="ARBA" id="ARBA00022840"/>
    </source>
</evidence>
<feature type="binding site" evidence="3">
    <location>
        <position position="451"/>
    </location>
    <ligand>
        <name>ATP</name>
        <dbReference type="ChEBI" id="CHEBI:30616"/>
    </ligand>
</feature>
<dbReference type="InterPro" id="IPR008271">
    <property type="entry name" value="Ser/Thr_kinase_AS"/>
</dbReference>
<dbReference type="Pfam" id="PF00069">
    <property type="entry name" value="Pkinase"/>
    <property type="match status" value="1"/>
</dbReference>